<protein>
    <submittedName>
        <fullName evidence="5">Protein NETWORKED 2D-like</fullName>
    </submittedName>
</protein>
<keyword evidence="4" id="KW-1185">Reference proteome</keyword>
<dbReference type="PANTHER" id="PTHR31631:SF0">
    <property type="entry name" value="PROTEIN NETWORKED 2D"/>
    <property type="match status" value="1"/>
</dbReference>
<feature type="coiled-coil region" evidence="2">
    <location>
        <begin position="798"/>
        <end position="825"/>
    </location>
</feature>
<dbReference type="GeneID" id="104609891"/>
<dbReference type="AlphaFoldDB" id="A0A1U8BE41"/>
<sequence>MLQRAANNACSWWYASHIRTKQSKWLQQSLQDMEEKVKYTLKLIEEDGDSFAKRAEMYYRKRPELVNFVEETYRAYRGLAERYDHISGELQSANKTLATICPEQFQFTMDEDDEVVPLKMSTQSVNPITDVPKVPKPNTPKIPKKGAKTLPTLHGKKSQSKKTTEEKSHSSSARTSKVEAREEIDRLQKGILALQTEKEFFKSSYESSLAKYWEIEDCMIEMQDKVCSLQDDFGVETVIEDDEARHLMAVTALKSCEETLIQLKKKHKLSAKEAKVEYQRIKDARTKLKTLRCELLRDQIDQSAPSYEKELLGSSRNQNLEQVDSNLKKEELEMESTRDKVREHSVINSDTSLTVSEMVEKIDELVNEVMNLEIAVSRQTALMKRLKFETDELHEHLRSLEEDKATLIDGSNKLGDRLRKLDAELKEIQDLERNLKDQNNNLQMKFTEAHRNLNHLSENLHNVKSDEEVETTSSLQEVESPDFQSPKSFEEDQTTLIDGSNNLGVRELDAELEVQDRRIDMKEKADEVQNHSHQDEEVIQPKRNNSVDDISEKSNVKKEQSTVEKQESSQAEDNLINVESEEEATEQDDLLDLKELLLIRSEDREHVLLKEYTSVVQNYKELKRKLSELARKNRDSHYETMVQLRELKSANAMKDEEIKSLRQKISSLQRSSAQISIVGSKDFNNSQQEKPHDGMQAGADFESTNFPTMPSDNQPASDLLEDLNVGAAEMTNKSIATTTSETQPKQEGYDVDEDIKVVLVDKPQTVSSIEEKFRRAIDDLLEENLDFWFRFCTSFHQVQKFQTEIQDLQDEFSKLKENKNKEGNAEKSVRSDARPIYKHLREILTELTLWLEQNTLLKDELMDRFSSLCKIQEEISRMSQACSGSEDQLSKYQAAKFQGEVLNMKQENNKVAHELQRALLHVRHLQSEIEKTLLSMNEEFGNLPKKKNEEFGQSGSKSNPLQMKHSSSSNRPKVPLRTFIFGSKPKKPKPSAIFGCVSPAMHKLHPNPKPGRPL</sequence>
<dbReference type="Proteomes" id="UP000189703">
    <property type="component" value="Unplaced"/>
</dbReference>
<dbReference type="STRING" id="4432.A0A1U8BE41"/>
<gene>
    <name evidence="5" type="primary">LOC104609891</name>
</gene>
<feature type="compositionally biased region" description="Polar residues" evidence="3">
    <location>
        <begin position="471"/>
        <end position="487"/>
    </location>
</feature>
<proteinExistence type="predicted"/>
<accession>A0A1U8BE41</accession>
<feature type="region of interest" description="Disordered" evidence="3">
    <location>
        <begin position="464"/>
        <end position="490"/>
    </location>
</feature>
<dbReference type="InterPro" id="IPR011684">
    <property type="entry name" value="NAB"/>
</dbReference>
<feature type="compositionally biased region" description="Polar residues" evidence="3">
    <location>
        <begin position="951"/>
        <end position="971"/>
    </location>
</feature>
<evidence type="ECO:0000313" key="4">
    <source>
        <dbReference type="Proteomes" id="UP000189703"/>
    </source>
</evidence>
<dbReference type="RefSeq" id="XP_010274622.1">
    <property type="nucleotide sequence ID" value="XM_010276320.2"/>
</dbReference>
<keyword evidence="1 2" id="KW-0175">Coiled coil</keyword>
<dbReference type="PROSITE" id="PS51774">
    <property type="entry name" value="NAB"/>
    <property type="match status" value="1"/>
</dbReference>
<dbReference type="PANTHER" id="PTHR31631">
    <property type="entry name" value="PROTEIN NETWORKED 2D"/>
    <property type="match status" value="1"/>
</dbReference>
<dbReference type="InterPro" id="IPR056888">
    <property type="entry name" value="NET2A-D/KIP1-like_dom"/>
</dbReference>
<name>A0A1U8BE41_NELNU</name>
<dbReference type="KEGG" id="nnu:104609891"/>
<reference evidence="5" key="1">
    <citation type="submission" date="2025-08" db="UniProtKB">
        <authorList>
            <consortium name="RefSeq"/>
        </authorList>
    </citation>
    <scope>IDENTIFICATION</scope>
</reference>
<dbReference type="InterPro" id="IPR056889">
    <property type="entry name" value="NET2A-D/KIP1-like_C"/>
</dbReference>
<evidence type="ECO:0000256" key="3">
    <source>
        <dbReference type="SAM" id="MobiDB-lite"/>
    </source>
</evidence>
<dbReference type="Pfam" id="PF07765">
    <property type="entry name" value="KIP1"/>
    <property type="match status" value="1"/>
</dbReference>
<feature type="compositionally biased region" description="Basic and acidic residues" evidence="3">
    <location>
        <begin position="550"/>
        <end position="567"/>
    </location>
</feature>
<dbReference type="Pfam" id="PF24918">
    <property type="entry name" value="NET2A_C"/>
    <property type="match status" value="1"/>
</dbReference>
<feature type="coiled-coil region" evidence="2">
    <location>
        <begin position="320"/>
        <end position="459"/>
    </location>
</feature>
<evidence type="ECO:0000313" key="5">
    <source>
        <dbReference type="RefSeq" id="XP_010274622.1"/>
    </source>
</evidence>
<organism evidence="4 5">
    <name type="scientific">Nelumbo nucifera</name>
    <name type="common">Sacred lotus</name>
    <dbReference type="NCBI Taxonomy" id="4432"/>
    <lineage>
        <taxon>Eukaryota</taxon>
        <taxon>Viridiplantae</taxon>
        <taxon>Streptophyta</taxon>
        <taxon>Embryophyta</taxon>
        <taxon>Tracheophyta</taxon>
        <taxon>Spermatophyta</taxon>
        <taxon>Magnoliopsida</taxon>
        <taxon>Proteales</taxon>
        <taxon>Nelumbonaceae</taxon>
        <taxon>Nelumbo</taxon>
    </lineage>
</organism>
<dbReference type="OMA" id="FSCMPAM"/>
<dbReference type="eggNOG" id="ENOG502QQVH">
    <property type="taxonomic scope" value="Eukaryota"/>
</dbReference>
<feature type="compositionally biased region" description="Basic and acidic residues" evidence="3">
    <location>
        <begin position="523"/>
        <end position="540"/>
    </location>
</feature>
<dbReference type="GO" id="GO:0003779">
    <property type="term" value="F:actin binding"/>
    <property type="evidence" value="ECO:0007669"/>
    <property type="project" value="InterPro"/>
</dbReference>
<evidence type="ECO:0000256" key="2">
    <source>
        <dbReference type="SAM" id="Coils"/>
    </source>
</evidence>
<dbReference type="Pfam" id="PF25014">
    <property type="entry name" value="NET2A"/>
    <property type="match status" value="1"/>
</dbReference>
<feature type="region of interest" description="Disordered" evidence="3">
    <location>
        <begin position="121"/>
        <end position="180"/>
    </location>
</feature>
<dbReference type="OrthoDB" id="616075at2759"/>
<dbReference type="FunCoup" id="A0A1U8BE41">
    <property type="interactions" value="67"/>
</dbReference>
<feature type="region of interest" description="Disordered" evidence="3">
    <location>
        <begin position="523"/>
        <end position="584"/>
    </location>
</feature>
<feature type="region of interest" description="Disordered" evidence="3">
    <location>
        <begin position="944"/>
        <end position="975"/>
    </location>
</feature>
<evidence type="ECO:0000256" key="1">
    <source>
        <dbReference type="ARBA" id="ARBA00023054"/>
    </source>
</evidence>